<feature type="domain" description="PLA2c" evidence="14">
    <location>
        <begin position="257"/>
        <end position="422"/>
    </location>
</feature>
<evidence type="ECO:0000256" key="11">
    <source>
        <dbReference type="PROSITE-ProRule" id="PRU00555"/>
    </source>
</evidence>
<comment type="catalytic activity">
    <reaction evidence="12">
        <text>a 1,2-diacyl-sn-glycero-3-phosphocholine + H2O = a 1-acyl-sn-glycero-3-phosphocholine + a fatty acid + H(+)</text>
        <dbReference type="Rhea" id="RHEA:15801"/>
        <dbReference type="ChEBI" id="CHEBI:15377"/>
        <dbReference type="ChEBI" id="CHEBI:15378"/>
        <dbReference type="ChEBI" id="CHEBI:28868"/>
        <dbReference type="ChEBI" id="CHEBI:57643"/>
        <dbReference type="ChEBI" id="CHEBI:58168"/>
        <dbReference type="EC" id="3.1.1.4"/>
    </reaction>
</comment>
<gene>
    <name evidence="15" type="ORF">JD844_021307</name>
</gene>
<dbReference type="Proteomes" id="UP000826234">
    <property type="component" value="Unassembled WGS sequence"/>
</dbReference>
<evidence type="ECO:0000259" key="13">
    <source>
        <dbReference type="PROSITE" id="PS50004"/>
    </source>
</evidence>
<dbReference type="Gene3D" id="2.60.40.150">
    <property type="entry name" value="C2 domain"/>
    <property type="match status" value="1"/>
</dbReference>
<evidence type="ECO:0000256" key="7">
    <source>
        <dbReference type="ARBA" id="ARBA00022837"/>
    </source>
</evidence>
<keyword evidence="4 12" id="KW-0963">Cytoplasm</keyword>
<dbReference type="EMBL" id="JAIPUX010003289">
    <property type="protein sequence ID" value="KAH0620641.1"/>
    <property type="molecule type" value="Genomic_DNA"/>
</dbReference>
<evidence type="ECO:0000256" key="1">
    <source>
        <dbReference type="ARBA" id="ARBA00004170"/>
    </source>
</evidence>
<dbReference type="InterPro" id="IPR041847">
    <property type="entry name" value="C2_cPLA2"/>
</dbReference>
<dbReference type="SMART" id="SM00239">
    <property type="entry name" value="C2"/>
    <property type="match status" value="1"/>
</dbReference>
<keyword evidence="9 11" id="KW-0443">Lipid metabolism</keyword>
<dbReference type="PROSITE" id="PS50004">
    <property type="entry name" value="C2"/>
    <property type="match status" value="1"/>
</dbReference>
<dbReference type="PROSITE" id="PS51210">
    <property type="entry name" value="PLA2C"/>
    <property type="match status" value="2"/>
</dbReference>
<comment type="caution">
    <text evidence="15">The sequence shown here is derived from an EMBL/GenBank/DDBJ whole genome shotgun (WGS) entry which is preliminary data.</text>
</comment>
<keyword evidence="8 11" id="KW-0442">Lipid degradation</keyword>
<proteinExistence type="predicted"/>
<keyword evidence="7 12" id="KW-0106">Calcium</keyword>
<dbReference type="InterPro" id="IPR035892">
    <property type="entry name" value="C2_domain_sf"/>
</dbReference>
<evidence type="ECO:0000256" key="8">
    <source>
        <dbReference type="ARBA" id="ARBA00022963"/>
    </source>
</evidence>
<dbReference type="Gene3D" id="3.40.1090.10">
    <property type="entry name" value="Cytosolic phospholipase A2 catalytic domain"/>
    <property type="match status" value="2"/>
</dbReference>
<evidence type="ECO:0000256" key="5">
    <source>
        <dbReference type="ARBA" id="ARBA00022723"/>
    </source>
</evidence>
<evidence type="ECO:0000256" key="10">
    <source>
        <dbReference type="ARBA" id="ARBA00023136"/>
    </source>
</evidence>
<evidence type="ECO:0000313" key="15">
    <source>
        <dbReference type="EMBL" id="KAH0620641.1"/>
    </source>
</evidence>
<evidence type="ECO:0000259" key="14">
    <source>
        <dbReference type="PROSITE" id="PS51210"/>
    </source>
</evidence>
<feature type="domain" description="C2" evidence="13">
    <location>
        <begin position="14"/>
        <end position="134"/>
    </location>
</feature>
<evidence type="ECO:0000256" key="6">
    <source>
        <dbReference type="ARBA" id="ARBA00022801"/>
    </source>
</evidence>
<dbReference type="SUPFAM" id="SSF52151">
    <property type="entry name" value="FabD/lysophospholipase-like"/>
    <property type="match status" value="1"/>
</dbReference>
<dbReference type="PANTHER" id="PTHR10728">
    <property type="entry name" value="CYTOSOLIC PHOSPHOLIPASE A2"/>
    <property type="match status" value="1"/>
</dbReference>
<dbReference type="EC" id="3.1.1.4" evidence="3 12"/>
<dbReference type="Pfam" id="PF01735">
    <property type="entry name" value="PLA2_B"/>
    <property type="match status" value="1"/>
</dbReference>
<name>A0ABQ7STK0_PHRPL</name>
<evidence type="ECO:0000256" key="12">
    <source>
        <dbReference type="RuleBase" id="RU362102"/>
    </source>
</evidence>
<evidence type="ECO:0000256" key="9">
    <source>
        <dbReference type="ARBA" id="ARBA00023098"/>
    </source>
</evidence>
<dbReference type="InterPro" id="IPR000008">
    <property type="entry name" value="C2_dom"/>
</dbReference>
<dbReference type="Pfam" id="PF18695">
    <property type="entry name" value="cPLA2_C2"/>
    <property type="match status" value="1"/>
</dbReference>
<feature type="domain" description="PLA2c" evidence="14">
    <location>
        <begin position="504"/>
        <end position="685"/>
    </location>
</feature>
<dbReference type="SMART" id="SM00022">
    <property type="entry name" value="PLAc"/>
    <property type="match status" value="1"/>
</dbReference>
<keyword evidence="10" id="KW-0472">Membrane</keyword>
<keyword evidence="6 11" id="KW-0378">Hydrolase</keyword>
<dbReference type="PANTHER" id="PTHR10728:SF54">
    <property type="entry name" value="PHOSPHOLIPASE A2"/>
    <property type="match status" value="1"/>
</dbReference>
<dbReference type="CDD" id="cd04036">
    <property type="entry name" value="C2_cPLA2"/>
    <property type="match status" value="1"/>
</dbReference>
<comment type="domain">
    <text evidence="12">The N-terminal C2 domain associates with lipid membranes upon calcium binding.</text>
</comment>
<accession>A0ABQ7STK0</accession>
<dbReference type="InterPro" id="IPR040723">
    <property type="entry name" value="cPLA2_C2"/>
</dbReference>
<evidence type="ECO:0000313" key="16">
    <source>
        <dbReference type="Proteomes" id="UP000826234"/>
    </source>
</evidence>
<evidence type="ECO:0000256" key="3">
    <source>
        <dbReference type="ARBA" id="ARBA00013278"/>
    </source>
</evidence>
<dbReference type="SUPFAM" id="SSF49562">
    <property type="entry name" value="C2 domain (Calcium/lipid-binding domain, CaLB)"/>
    <property type="match status" value="1"/>
</dbReference>
<organism evidence="15 16">
    <name type="scientific">Phrynosoma platyrhinos</name>
    <name type="common">Desert horned lizard</name>
    <dbReference type="NCBI Taxonomy" id="52577"/>
    <lineage>
        <taxon>Eukaryota</taxon>
        <taxon>Metazoa</taxon>
        <taxon>Chordata</taxon>
        <taxon>Craniata</taxon>
        <taxon>Vertebrata</taxon>
        <taxon>Euteleostomi</taxon>
        <taxon>Lepidosauria</taxon>
        <taxon>Squamata</taxon>
        <taxon>Bifurcata</taxon>
        <taxon>Unidentata</taxon>
        <taxon>Episquamata</taxon>
        <taxon>Toxicofera</taxon>
        <taxon>Iguania</taxon>
        <taxon>Phrynosomatidae</taxon>
        <taxon>Phrynosomatinae</taxon>
        <taxon>Phrynosoma</taxon>
    </lineage>
</organism>
<keyword evidence="16" id="KW-1185">Reference proteome</keyword>
<keyword evidence="5 12" id="KW-0479">Metal-binding</keyword>
<comment type="subcellular location">
    <subcellularLocation>
        <location evidence="2">Cytoplasm</location>
        <location evidence="2">Cytosol</location>
    </subcellularLocation>
    <subcellularLocation>
        <location evidence="1">Membrane</location>
        <topology evidence="1">Peripheral membrane protein</topology>
    </subcellularLocation>
</comment>
<evidence type="ECO:0000256" key="4">
    <source>
        <dbReference type="ARBA" id="ARBA00022490"/>
    </source>
</evidence>
<dbReference type="InterPro" id="IPR002642">
    <property type="entry name" value="LysoPLipase_cat_dom"/>
</dbReference>
<evidence type="ECO:0000256" key="2">
    <source>
        <dbReference type="ARBA" id="ARBA00004514"/>
    </source>
</evidence>
<sequence length="685" mass="79006">MNGKDKKNMTPCIVDPDICNDDDYEMERFPCNLLTVRVIRMRNARQADAISQSDCYVTLWLPTAACEKLRTKTINNCKNPVWNETFYYRIQRQVKNVLELAVYDEDAISTDDHLFTIRFDVARLPVGKRVLMYFKSDPKCREVCKLEAAVDQKKRHKSKKDLSLSIKGSCEGHHLFKLGSDAIVTPPCPTAFHYIKYKEPTLDVMLPKTKPRYNPRTCSYSTKGDVPPVMLNSLPVGEKVPIIEIKCNVSVCPSHCSCPEDLDVRLGYDLCPQEAEFLWKRKRRVAQALKQVLQLNYDLQDHEVPVVAVMTTGGGMRSYTTTYGCMSGLQKLNLLDCITYISGLSGTSWAMAHMYRDAYWSQKDLCEKIEEAKKQVTKSKMEMFTMNRMKYYHQQLNQRKQEGHKTTFIDLWGLVIEYLLNDGVECLSSLFLDEEPNLPTRPYEIKSHMYVPAGTFATRLRGVLTDRLSVAQYHNFLKGFQLHNCYLENESFQRWQATVLDHCPNQLTEHENHLGMVDAGFFINTSCPPLLRPERKVDVIVHFSYSAGSQTLPLEYACKYYKTQGIPFPDVVLTDEDKKHLKECYYFNQTDVPGCPILVFFPLVNDTFRFYRAPGVQRCCDAEMDAGKVDVSTWKTPYSTYCLQYSDENFDKLVNLSEYNVLNNRDLILRALHAAVERKRGQQHC</sequence>
<dbReference type="Pfam" id="PF00168">
    <property type="entry name" value="C2"/>
    <property type="match status" value="1"/>
</dbReference>
<reference evidence="15 16" key="1">
    <citation type="journal article" date="2022" name="Gigascience">
        <title>A chromosome-level genome assembly and annotation of the desert horned lizard, Phrynosoma platyrhinos, provides insight into chromosomal rearrangements among reptiles.</title>
        <authorList>
            <person name="Koochekian N."/>
            <person name="Ascanio A."/>
            <person name="Farleigh K."/>
            <person name="Card D.C."/>
            <person name="Schield D.R."/>
            <person name="Castoe T.A."/>
            <person name="Jezkova T."/>
        </authorList>
    </citation>
    <scope>NUCLEOTIDE SEQUENCE [LARGE SCALE GENOMIC DNA]</scope>
    <source>
        <strain evidence="15">NK-2021</strain>
    </source>
</reference>
<dbReference type="InterPro" id="IPR016035">
    <property type="entry name" value="Acyl_Trfase/lysoPLipase"/>
</dbReference>
<protein>
    <recommendedName>
        <fullName evidence="3 12">Phospholipase A2</fullName>
        <ecNumber evidence="3 12">3.1.1.4</ecNumber>
    </recommendedName>
</protein>